<comment type="caution">
    <text evidence="2">The sequence shown here is derived from an EMBL/GenBank/DDBJ whole genome shotgun (WGS) entry which is preliminary data.</text>
</comment>
<feature type="region of interest" description="Disordered" evidence="1">
    <location>
        <begin position="1"/>
        <end position="22"/>
    </location>
</feature>
<feature type="compositionally biased region" description="Polar residues" evidence="1">
    <location>
        <begin position="1"/>
        <end position="18"/>
    </location>
</feature>
<protein>
    <recommendedName>
        <fullName evidence="4">Reverse transcriptase-rnase h-integrase</fullName>
    </recommendedName>
</protein>
<gene>
    <name evidence="2" type="ORF">WG66_6527</name>
</gene>
<organism evidence="2 3">
    <name type="scientific">Moniliophthora roreri</name>
    <name type="common">Frosty pod rot fungus</name>
    <name type="synonym">Monilia roreri</name>
    <dbReference type="NCBI Taxonomy" id="221103"/>
    <lineage>
        <taxon>Eukaryota</taxon>
        <taxon>Fungi</taxon>
        <taxon>Dikarya</taxon>
        <taxon>Basidiomycota</taxon>
        <taxon>Agaricomycotina</taxon>
        <taxon>Agaricomycetes</taxon>
        <taxon>Agaricomycetidae</taxon>
        <taxon>Agaricales</taxon>
        <taxon>Marasmiineae</taxon>
        <taxon>Marasmiaceae</taxon>
        <taxon>Moniliophthora</taxon>
    </lineage>
</organism>
<proteinExistence type="predicted"/>
<dbReference type="AlphaFoldDB" id="A0A0W0FX39"/>
<evidence type="ECO:0000256" key="1">
    <source>
        <dbReference type="SAM" id="MobiDB-lite"/>
    </source>
</evidence>
<evidence type="ECO:0000313" key="2">
    <source>
        <dbReference type="EMBL" id="KTB40898.1"/>
    </source>
</evidence>
<dbReference type="Proteomes" id="UP000054988">
    <property type="component" value="Unassembled WGS sequence"/>
</dbReference>
<sequence>MDTPVLTSTTLGASSPDSLPNPWLMKPDSLPLPIPPLNPTTPSFILTPLLILTSNLRLSQMTPSPHPDLNLRPPLTPELFRRLKPQFHQKVEHIPAVGGEVALEELEGTVEDEEQENQIPENTEDLPMPSLRSPTPALTPMMQLVNRVSALCADWSAILPNIAHSICVIDASKFSLDICLATALTNKGLAVLRSEGLIWAQTLCWMVAVMTMNETTTTSPTTISAENVEMLTDEYNRDAQLLFMGADLKKVRLLSVEEWQAMGWQLTSDVPSMPCLGTVDEIPDVDDRPDMSYDYDTELYGDGES</sequence>
<dbReference type="EMBL" id="LATX01001539">
    <property type="protein sequence ID" value="KTB40898.1"/>
    <property type="molecule type" value="Genomic_DNA"/>
</dbReference>
<feature type="region of interest" description="Disordered" evidence="1">
    <location>
        <begin position="110"/>
        <end position="130"/>
    </location>
</feature>
<evidence type="ECO:0000313" key="3">
    <source>
        <dbReference type="Proteomes" id="UP000054988"/>
    </source>
</evidence>
<evidence type="ECO:0008006" key="4">
    <source>
        <dbReference type="Google" id="ProtNLM"/>
    </source>
</evidence>
<reference evidence="2 3" key="1">
    <citation type="submission" date="2015-12" db="EMBL/GenBank/DDBJ databases">
        <title>Draft genome sequence of Moniliophthora roreri, the causal agent of frosty pod rot of cacao.</title>
        <authorList>
            <person name="Aime M.C."/>
            <person name="Diaz-Valderrama J.R."/>
            <person name="Kijpornyongpan T."/>
            <person name="Phillips-Mora W."/>
        </authorList>
    </citation>
    <scope>NUCLEOTIDE SEQUENCE [LARGE SCALE GENOMIC DNA]</scope>
    <source>
        <strain evidence="2 3">MCA 2952</strain>
    </source>
</reference>
<accession>A0A0W0FX39</accession>
<name>A0A0W0FX39_MONRR</name>